<reference evidence="2 3" key="1">
    <citation type="submission" date="2018-07" db="EMBL/GenBank/DDBJ databases">
        <title>Freshwater and sediment microbial communities from various areas in North America, analyzing microbe dynamics in response to fracking.</title>
        <authorList>
            <person name="Lamendella R."/>
        </authorList>
    </citation>
    <scope>NUCLEOTIDE SEQUENCE [LARGE SCALE GENOMIC DNA]</scope>
    <source>
        <strain evidence="2 3">160A</strain>
    </source>
</reference>
<dbReference type="OrthoDB" id="975413at2"/>
<dbReference type="EMBL" id="QPIZ01000001">
    <property type="protein sequence ID" value="RCW39419.1"/>
    <property type="molecule type" value="Genomic_DNA"/>
</dbReference>
<evidence type="ECO:0000256" key="1">
    <source>
        <dbReference type="SAM" id="SignalP"/>
    </source>
</evidence>
<sequence length="567" mass="61044">MKTTKLIRGALFATVLAIFALTGCEELDTYSISAPSDLQSEIDSIAAAKAAVDTGDTTYIDIATASVGAEDYSSAWWTAFSDYFTIPANKRLVLEFVNHNGGSANNWNNWNLAIANVADRDADNYAEYFVLRSDAYGWGNDDFDLGLISQNYPDTDGDEDIWNDFRTTMDGAYVTLEIDHSVTGNAFITATAVGTNGTELIMTYQHPVPATGDIVAFLISDASYMEMKKAYLLPSEITVVEDVEPTSIAVEGTPDFVEIGSEDFWGEGIATVTFADGSSEQVDTADISFSVIPDMTTLGEKTVILAYSKTKQGEYTKAVSTYYNLEVINAVASLEVTTMPDVTTYTFPGPSAPVFNPAGMVVTATYSDGTTGSITNKNLQFEIPAADGDQEAVISYVGAASTVTTTVPITNVMGGTNQVGATDLSSAFWSAFSNEYNVASGSSKTFKMDLYSTEANNWNSPIIVLRKADLTEYAVVRMDNFGWGDGYSTATATNDWNFDVFAENLDGSYIEVTVTNAGDGTANVRYDVTYANGDTHFQLYEGITIDSSNLNCAITIDGCYIDIASVE</sequence>
<feature type="chain" id="PRO_5030056717" description="Ig-like domain-containing protein" evidence="1">
    <location>
        <begin position="21"/>
        <end position="567"/>
    </location>
</feature>
<gene>
    <name evidence="2" type="ORF">DFO77_101189</name>
</gene>
<feature type="signal peptide" evidence="1">
    <location>
        <begin position="1"/>
        <end position="20"/>
    </location>
</feature>
<dbReference type="AlphaFoldDB" id="A0A2T0XSQ8"/>
<evidence type="ECO:0000313" key="2">
    <source>
        <dbReference type="EMBL" id="RCW39419.1"/>
    </source>
</evidence>
<name>A0A2T0XSQ8_9BACT</name>
<keyword evidence="3" id="KW-1185">Reference proteome</keyword>
<dbReference type="Proteomes" id="UP000252733">
    <property type="component" value="Unassembled WGS sequence"/>
</dbReference>
<protein>
    <recommendedName>
        <fullName evidence="4">Ig-like domain-containing protein</fullName>
    </recommendedName>
</protein>
<organism evidence="2 3">
    <name type="scientific">Marinilabilia salmonicolor</name>
    <dbReference type="NCBI Taxonomy" id="989"/>
    <lineage>
        <taxon>Bacteria</taxon>
        <taxon>Pseudomonadati</taxon>
        <taxon>Bacteroidota</taxon>
        <taxon>Bacteroidia</taxon>
        <taxon>Marinilabiliales</taxon>
        <taxon>Marinilabiliaceae</taxon>
        <taxon>Marinilabilia</taxon>
    </lineage>
</organism>
<dbReference type="STRING" id="1168289.GCA_000259075_00123"/>
<keyword evidence="1" id="KW-0732">Signal</keyword>
<dbReference type="RefSeq" id="WP_106151298.1">
    <property type="nucleotide sequence ID" value="NZ_PVTS01000001.1"/>
</dbReference>
<dbReference type="Gene3D" id="2.60.40.3630">
    <property type="match status" value="1"/>
</dbReference>
<proteinExistence type="predicted"/>
<evidence type="ECO:0000313" key="3">
    <source>
        <dbReference type="Proteomes" id="UP000252733"/>
    </source>
</evidence>
<comment type="caution">
    <text evidence="2">The sequence shown here is derived from an EMBL/GenBank/DDBJ whole genome shotgun (WGS) entry which is preliminary data.</text>
</comment>
<dbReference type="PROSITE" id="PS51257">
    <property type="entry name" value="PROKAR_LIPOPROTEIN"/>
    <property type="match status" value="1"/>
</dbReference>
<accession>A0A2T0XSQ8</accession>
<evidence type="ECO:0008006" key="4">
    <source>
        <dbReference type="Google" id="ProtNLM"/>
    </source>
</evidence>